<name>A0ABV7Z6S9_9DEIO</name>
<organism evidence="1 2">
    <name type="scientific">Deinococcus rufus</name>
    <dbReference type="NCBI Taxonomy" id="2136097"/>
    <lineage>
        <taxon>Bacteria</taxon>
        <taxon>Thermotogati</taxon>
        <taxon>Deinococcota</taxon>
        <taxon>Deinococci</taxon>
        <taxon>Deinococcales</taxon>
        <taxon>Deinococcaceae</taxon>
        <taxon>Deinococcus</taxon>
    </lineage>
</organism>
<evidence type="ECO:0000313" key="2">
    <source>
        <dbReference type="Proteomes" id="UP001595803"/>
    </source>
</evidence>
<evidence type="ECO:0000313" key="1">
    <source>
        <dbReference type="EMBL" id="MFC3833018.1"/>
    </source>
</evidence>
<protein>
    <submittedName>
        <fullName evidence="1">Uncharacterized protein</fullName>
    </submittedName>
</protein>
<comment type="caution">
    <text evidence="1">The sequence shown here is derived from an EMBL/GenBank/DDBJ whole genome shotgun (WGS) entry which is preliminary data.</text>
</comment>
<dbReference type="EMBL" id="JBHRZG010000009">
    <property type="protein sequence ID" value="MFC3833018.1"/>
    <property type="molecule type" value="Genomic_DNA"/>
</dbReference>
<dbReference type="RefSeq" id="WP_322474738.1">
    <property type="nucleotide sequence ID" value="NZ_JBHRZG010000009.1"/>
</dbReference>
<reference evidence="2" key="1">
    <citation type="journal article" date="2019" name="Int. J. Syst. Evol. Microbiol.">
        <title>The Global Catalogue of Microorganisms (GCM) 10K type strain sequencing project: providing services to taxonomists for standard genome sequencing and annotation.</title>
        <authorList>
            <consortium name="The Broad Institute Genomics Platform"/>
            <consortium name="The Broad Institute Genome Sequencing Center for Infectious Disease"/>
            <person name="Wu L."/>
            <person name="Ma J."/>
        </authorList>
    </citation>
    <scope>NUCLEOTIDE SEQUENCE [LARGE SCALE GENOMIC DNA]</scope>
    <source>
        <strain evidence="2">CCTCC AB 2017081</strain>
    </source>
</reference>
<proteinExistence type="predicted"/>
<gene>
    <name evidence="1" type="ORF">ACFOSB_09135</name>
</gene>
<dbReference type="Proteomes" id="UP001595803">
    <property type="component" value="Unassembled WGS sequence"/>
</dbReference>
<accession>A0ABV7Z6S9</accession>
<sequence>MARLRLTDLTQVQEAVVQDVQLRGAVTARRLERDHGPIATWESLIESHWLTSHDSVHGTLVTLGTLGRAHFTDQKVYVPYLSGPSAVLDRAYQNDALECMQAEGYTVVDCVHKRATGITQKTSGRKVTAQILYHILRAPNFSDSQRYHRTPPDSRDRVKGHPFLYAMVSGGSPEQRLRHLVRKYTNNIQSWDSPLLLAVPDLAAVWRVEREINLRQQRGVEEHERRFPYQSGRLVRTLVRVIHVPHPEPVTGRYGQ</sequence>
<keyword evidence="2" id="KW-1185">Reference proteome</keyword>